<accession>A0ABS2SUM0</accession>
<keyword evidence="4" id="KW-1185">Reference proteome</keyword>
<dbReference type="EMBL" id="JAFBCV010000007">
    <property type="protein sequence ID" value="MBM7839230.1"/>
    <property type="molecule type" value="Genomic_DNA"/>
</dbReference>
<dbReference type="InterPro" id="IPR036390">
    <property type="entry name" value="WH_DNA-bd_sf"/>
</dbReference>
<dbReference type="PANTHER" id="PTHR43252">
    <property type="entry name" value="TRANSCRIPTIONAL REGULATOR YQJI"/>
    <property type="match status" value="1"/>
</dbReference>
<dbReference type="RefSeq" id="WP_204466528.1">
    <property type="nucleotide sequence ID" value="NZ_JAFBCV010000007.1"/>
</dbReference>
<protein>
    <submittedName>
        <fullName evidence="3">PadR family transcriptional regulator AphA</fullName>
    </submittedName>
</protein>
<evidence type="ECO:0000313" key="3">
    <source>
        <dbReference type="EMBL" id="MBM7839230.1"/>
    </source>
</evidence>
<dbReference type="InterPro" id="IPR005149">
    <property type="entry name" value="Tscrpt_reg_PadR_N"/>
</dbReference>
<proteinExistence type="predicted"/>
<comment type="caution">
    <text evidence="3">The sequence shown here is derived from an EMBL/GenBank/DDBJ whole genome shotgun (WGS) entry which is preliminary data.</text>
</comment>
<organism evidence="3 4">
    <name type="scientific">Shouchella xiaoxiensis</name>
    <dbReference type="NCBI Taxonomy" id="766895"/>
    <lineage>
        <taxon>Bacteria</taxon>
        <taxon>Bacillati</taxon>
        <taxon>Bacillota</taxon>
        <taxon>Bacilli</taxon>
        <taxon>Bacillales</taxon>
        <taxon>Bacillaceae</taxon>
        <taxon>Shouchella</taxon>
    </lineage>
</organism>
<feature type="domain" description="Transcription regulator PadR N-terminal" evidence="1">
    <location>
        <begin position="7"/>
        <end position="79"/>
    </location>
</feature>
<evidence type="ECO:0000259" key="1">
    <source>
        <dbReference type="Pfam" id="PF03551"/>
    </source>
</evidence>
<dbReference type="Proteomes" id="UP001179280">
    <property type="component" value="Unassembled WGS sequence"/>
</dbReference>
<dbReference type="SUPFAM" id="SSF46785">
    <property type="entry name" value="Winged helix' DNA-binding domain"/>
    <property type="match status" value="1"/>
</dbReference>
<dbReference type="Gene3D" id="6.10.140.190">
    <property type="match status" value="1"/>
</dbReference>
<dbReference type="Pfam" id="PF10400">
    <property type="entry name" value="Vir_act_alpha_C"/>
    <property type="match status" value="1"/>
</dbReference>
<dbReference type="InterPro" id="IPR018309">
    <property type="entry name" value="Tscrpt_reg_PadR_C"/>
</dbReference>
<reference evidence="3" key="1">
    <citation type="submission" date="2021-01" db="EMBL/GenBank/DDBJ databases">
        <title>Genomic Encyclopedia of Type Strains, Phase IV (KMG-IV): sequencing the most valuable type-strain genomes for metagenomic binning, comparative biology and taxonomic classification.</title>
        <authorList>
            <person name="Goeker M."/>
        </authorList>
    </citation>
    <scope>NUCLEOTIDE SEQUENCE</scope>
    <source>
        <strain evidence="3">DSM 21943</strain>
    </source>
</reference>
<evidence type="ECO:0000313" key="4">
    <source>
        <dbReference type="Proteomes" id="UP001179280"/>
    </source>
</evidence>
<gene>
    <name evidence="3" type="ORF">JOC54_002501</name>
</gene>
<dbReference type="Gene3D" id="1.10.10.10">
    <property type="entry name" value="Winged helix-like DNA-binding domain superfamily/Winged helix DNA-binding domain"/>
    <property type="match status" value="1"/>
</dbReference>
<sequence length="206" mass="24058">MSLRHGLLGLLSDWEASGYDIKQEFDGFVSVFWHSNLSQIYPELTKLEQDGFIKSRLIEQTGKPDKKLYTITNDGKSELVKWLSKPSTLPKRKDAFLMQSFFMDQLSADETIFQLQTFQKQQQEKLTAMNAFLAESLASIRERRQVKKRVLIASAVYAHAIQQEKLYLEWAEQTQRLIEQARPLWETGEMDYELFEQLLVSVHNSF</sequence>
<dbReference type="InterPro" id="IPR036388">
    <property type="entry name" value="WH-like_DNA-bd_sf"/>
</dbReference>
<name>A0ABS2SUM0_9BACI</name>
<dbReference type="PANTHER" id="PTHR43252:SF6">
    <property type="entry name" value="NEGATIVE TRANSCRIPTION REGULATOR PADR"/>
    <property type="match status" value="1"/>
</dbReference>
<dbReference type="Pfam" id="PF03551">
    <property type="entry name" value="PadR"/>
    <property type="match status" value="1"/>
</dbReference>
<feature type="domain" description="Transcription regulator PadR C-terminal" evidence="2">
    <location>
        <begin position="93"/>
        <end position="178"/>
    </location>
</feature>
<evidence type="ECO:0000259" key="2">
    <source>
        <dbReference type="Pfam" id="PF10400"/>
    </source>
</evidence>